<feature type="signal peptide" evidence="3">
    <location>
        <begin position="1"/>
        <end position="21"/>
    </location>
</feature>
<keyword evidence="7" id="KW-1185">Reference proteome</keyword>
<dbReference type="InterPro" id="IPR008922">
    <property type="entry name" value="Di-copper_centre_dom_sf"/>
</dbReference>
<evidence type="ECO:0000256" key="3">
    <source>
        <dbReference type="SAM" id="SignalP"/>
    </source>
</evidence>
<dbReference type="InterPro" id="IPR002227">
    <property type="entry name" value="Tyrosinase_Cu-bd"/>
</dbReference>
<dbReference type="PANTHER" id="PTHR11474:SF125">
    <property type="entry name" value="N-ACETYL-6-HYDROXYTRYPTOPHAN OXIDASE IVOB-RELATED"/>
    <property type="match status" value="1"/>
</dbReference>
<feature type="domain" description="Tyrosinase copper-binding" evidence="5">
    <location>
        <begin position="306"/>
        <end position="317"/>
    </location>
</feature>
<reference evidence="6 7" key="1">
    <citation type="journal article" date="2017" name="Genome Announc.">
        <title>Genome sequence of the saprophytic ascomycete Epicoccum nigrum ICMP 19927 strain isolated from New Zealand.</title>
        <authorList>
            <person name="Fokin M."/>
            <person name="Fleetwood D."/>
            <person name="Weir B.S."/>
            <person name="Villas-Boas S.G."/>
        </authorList>
    </citation>
    <scope>NUCLEOTIDE SEQUENCE [LARGE SCALE GENOMIC DNA]</scope>
    <source>
        <strain evidence="6 7">ICMP 19927</strain>
    </source>
</reference>
<dbReference type="InParanoid" id="A0A1Y2LZD4"/>
<gene>
    <name evidence="6" type="ORF">B5807_07131</name>
</gene>
<organism evidence="6 7">
    <name type="scientific">Epicoccum nigrum</name>
    <name type="common">Soil fungus</name>
    <name type="synonym">Epicoccum purpurascens</name>
    <dbReference type="NCBI Taxonomy" id="105696"/>
    <lineage>
        <taxon>Eukaryota</taxon>
        <taxon>Fungi</taxon>
        <taxon>Dikarya</taxon>
        <taxon>Ascomycota</taxon>
        <taxon>Pezizomycotina</taxon>
        <taxon>Dothideomycetes</taxon>
        <taxon>Pleosporomycetidae</taxon>
        <taxon>Pleosporales</taxon>
        <taxon>Pleosporineae</taxon>
        <taxon>Didymellaceae</taxon>
        <taxon>Epicoccum</taxon>
    </lineage>
</organism>
<keyword evidence="3" id="KW-0732">Signal</keyword>
<evidence type="ECO:0000259" key="5">
    <source>
        <dbReference type="PROSITE" id="PS00498"/>
    </source>
</evidence>
<accession>A0A1Y2LZD4</accession>
<dbReference type="STRING" id="105696.A0A1Y2LZD4"/>
<dbReference type="OMA" id="GEFFKHN"/>
<feature type="domain" description="Tyrosinase copper-binding" evidence="4">
    <location>
        <begin position="116"/>
        <end position="133"/>
    </location>
</feature>
<dbReference type="PROSITE" id="PS00498">
    <property type="entry name" value="TYROSINASE_2"/>
    <property type="match status" value="1"/>
</dbReference>
<dbReference type="GO" id="GO:0046872">
    <property type="term" value="F:metal ion binding"/>
    <property type="evidence" value="ECO:0007669"/>
    <property type="project" value="UniProtKB-KW"/>
</dbReference>
<dbReference type="InterPro" id="IPR050316">
    <property type="entry name" value="Tyrosinase/Hemocyanin"/>
</dbReference>
<dbReference type="Proteomes" id="UP000193240">
    <property type="component" value="Unassembled WGS sequence"/>
</dbReference>
<dbReference type="PRINTS" id="PR00092">
    <property type="entry name" value="TYROSINASE"/>
</dbReference>
<feature type="chain" id="PRO_5013186529" description="Tyrosinase copper-binding domain-containing protein" evidence="3">
    <location>
        <begin position="22"/>
        <end position="384"/>
    </location>
</feature>
<dbReference type="SUPFAM" id="SSF48056">
    <property type="entry name" value="Di-copper centre-containing domain"/>
    <property type="match status" value="1"/>
</dbReference>
<sequence length="384" mass="42582">MLLFNLSAVVAALAALSNAAALQPRDLLEDLQNAALENLKQEESNSTITKRSCSVFNAGVRRDWNYMSSKDRKSYIKAVKCMFDSPSKSDPTLVPGAKNRYDDFVAQHINQTATIHGTANFLSWHRYFVYGYEKALRDECGYKGYQPYWNWFTYQDNLRKSPIFDGSDTSMGSDGSFVAHNGSVGGAGKIFLPSGKGGGCIKSGPFKGTQTHLGPLSPTMDGEKKVNSSFAYNPRCLKRDLTTFASSNWLTYENLYNITLGTASKDIAIFQNELQGRFADGFLGLHAAGHFSIGGDAGDLFSSPNDPVFFMHHAMLDRVWWLWQALHLNQAKTISGTVTIFNNPPSRNGTLDDVVSMNYLNLKDRKIKELLGSLDGSPFCYIYL</sequence>
<name>A0A1Y2LZD4_EPING</name>
<evidence type="ECO:0000313" key="7">
    <source>
        <dbReference type="Proteomes" id="UP000193240"/>
    </source>
</evidence>
<evidence type="ECO:0000313" key="6">
    <source>
        <dbReference type="EMBL" id="OSS48899.1"/>
    </source>
</evidence>
<keyword evidence="1" id="KW-0479">Metal-binding</keyword>
<dbReference type="GO" id="GO:0016491">
    <property type="term" value="F:oxidoreductase activity"/>
    <property type="evidence" value="ECO:0007669"/>
    <property type="project" value="UniProtKB-KW"/>
</dbReference>
<dbReference type="AlphaFoldDB" id="A0A1Y2LZD4"/>
<dbReference type="EMBL" id="KZ107845">
    <property type="protein sequence ID" value="OSS48899.1"/>
    <property type="molecule type" value="Genomic_DNA"/>
</dbReference>
<evidence type="ECO:0000259" key="4">
    <source>
        <dbReference type="PROSITE" id="PS00497"/>
    </source>
</evidence>
<dbReference type="Pfam" id="PF00264">
    <property type="entry name" value="Tyrosinase"/>
    <property type="match status" value="1"/>
</dbReference>
<protein>
    <recommendedName>
        <fullName evidence="4 5">Tyrosinase copper-binding domain-containing protein</fullName>
    </recommendedName>
</protein>
<dbReference type="PROSITE" id="PS00497">
    <property type="entry name" value="TYROSINASE_1"/>
    <property type="match status" value="1"/>
</dbReference>
<keyword evidence="2" id="KW-0560">Oxidoreductase</keyword>
<evidence type="ECO:0000256" key="2">
    <source>
        <dbReference type="ARBA" id="ARBA00023002"/>
    </source>
</evidence>
<dbReference type="Gene3D" id="1.10.1280.10">
    <property type="entry name" value="Di-copper center containing domain from catechol oxidase"/>
    <property type="match status" value="1"/>
</dbReference>
<proteinExistence type="predicted"/>
<evidence type="ECO:0000256" key="1">
    <source>
        <dbReference type="ARBA" id="ARBA00022723"/>
    </source>
</evidence>
<dbReference type="PANTHER" id="PTHR11474">
    <property type="entry name" value="TYROSINASE FAMILY MEMBER"/>
    <property type="match status" value="1"/>
</dbReference>